<accession>A0A0T6BHD9</accession>
<comment type="caution">
    <text evidence="1">The sequence shown here is derived from an EMBL/GenBank/DDBJ whole genome shotgun (WGS) entry which is preliminary data.</text>
</comment>
<organism evidence="1 2">
    <name type="scientific">Oryctes borbonicus</name>
    <dbReference type="NCBI Taxonomy" id="1629725"/>
    <lineage>
        <taxon>Eukaryota</taxon>
        <taxon>Metazoa</taxon>
        <taxon>Ecdysozoa</taxon>
        <taxon>Arthropoda</taxon>
        <taxon>Hexapoda</taxon>
        <taxon>Insecta</taxon>
        <taxon>Pterygota</taxon>
        <taxon>Neoptera</taxon>
        <taxon>Endopterygota</taxon>
        <taxon>Coleoptera</taxon>
        <taxon>Polyphaga</taxon>
        <taxon>Scarabaeiformia</taxon>
        <taxon>Scarabaeidae</taxon>
        <taxon>Dynastinae</taxon>
        <taxon>Oryctes</taxon>
    </lineage>
</organism>
<dbReference type="AlphaFoldDB" id="A0A0T6BHD9"/>
<keyword evidence="2" id="KW-1185">Reference proteome</keyword>
<dbReference type="Proteomes" id="UP000051574">
    <property type="component" value="Unassembled WGS sequence"/>
</dbReference>
<dbReference type="EMBL" id="LJIG01000192">
    <property type="protein sequence ID" value="KRT86748.1"/>
    <property type="molecule type" value="Genomic_DNA"/>
</dbReference>
<protein>
    <submittedName>
        <fullName evidence="1">Uncharacterized protein</fullName>
    </submittedName>
</protein>
<reference evidence="1 2" key="1">
    <citation type="submission" date="2015-09" db="EMBL/GenBank/DDBJ databases">
        <title>Draft genome of the scarab beetle Oryctes borbonicus.</title>
        <authorList>
            <person name="Meyer J.M."/>
            <person name="Markov G.V."/>
            <person name="Baskaran P."/>
            <person name="Herrmann M."/>
            <person name="Sommer R.J."/>
            <person name="Roedelsperger C."/>
        </authorList>
    </citation>
    <scope>NUCLEOTIDE SEQUENCE [LARGE SCALE GENOMIC DNA]</scope>
    <source>
        <strain evidence="1">OB123</strain>
        <tissue evidence="1">Whole animal</tissue>
    </source>
</reference>
<dbReference type="OrthoDB" id="8251351at2759"/>
<proteinExistence type="predicted"/>
<sequence>MMKKEKPMMSVQAIIQGAQHWGRGLPGLGPSAMPLVVWLLEEMTPLYRYKSFAGIVRQTLYKRGANVEPNNLAPAKCRKLCFSVNCFSLAAKYCAYGNCSKGCQI</sequence>
<evidence type="ECO:0000313" key="1">
    <source>
        <dbReference type="EMBL" id="KRT86748.1"/>
    </source>
</evidence>
<name>A0A0T6BHD9_9SCAR</name>
<gene>
    <name evidence="1" type="ORF">AMK59_2831</name>
</gene>
<evidence type="ECO:0000313" key="2">
    <source>
        <dbReference type="Proteomes" id="UP000051574"/>
    </source>
</evidence>